<proteinExistence type="predicted"/>
<sequence>MELGLIIMYSLTTPSHKTVDNNKMWKSAVGHNVKVEVEKDGDDWETDPDFVNDISEAEQRWGAKTVEGSGRPQHVK</sequence>
<name>A0A401PSB9_SCYTO</name>
<gene>
    <name evidence="1" type="ORF">scyTo_0019082</name>
</gene>
<dbReference type="Proteomes" id="UP000288216">
    <property type="component" value="Unassembled WGS sequence"/>
</dbReference>
<comment type="caution">
    <text evidence="1">The sequence shown here is derived from an EMBL/GenBank/DDBJ whole genome shotgun (WGS) entry which is preliminary data.</text>
</comment>
<accession>A0A401PSB9</accession>
<reference evidence="1 2" key="1">
    <citation type="journal article" date="2018" name="Nat. Ecol. Evol.">
        <title>Shark genomes provide insights into elasmobranch evolution and the origin of vertebrates.</title>
        <authorList>
            <person name="Hara Y"/>
            <person name="Yamaguchi K"/>
            <person name="Onimaru K"/>
            <person name="Kadota M"/>
            <person name="Koyanagi M"/>
            <person name="Keeley SD"/>
            <person name="Tatsumi K"/>
            <person name="Tanaka K"/>
            <person name="Motone F"/>
            <person name="Kageyama Y"/>
            <person name="Nozu R"/>
            <person name="Adachi N"/>
            <person name="Nishimura O"/>
            <person name="Nakagawa R"/>
            <person name="Tanegashima C"/>
            <person name="Kiyatake I"/>
            <person name="Matsumoto R"/>
            <person name="Murakumo K"/>
            <person name="Nishida K"/>
            <person name="Terakita A"/>
            <person name="Kuratani S"/>
            <person name="Sato K"/>
            <person name="Hyodo S Kuraku.S."/>
        </authorList>
    </citation>
    <scope>NUCLEOTIDE SEQUENCE [LARGE SCALE GENOMIC DNA]</scope>
</reference>
<dbReference type="STRING" id="75743.A0A401PSB9"/>
<protein>
    <submittedName>
        <fullName evidence="1">Uncharacterized protein</fullName>
    </submittedName>
</protein>
<dbReference type="OrthoDB" id="5971719at2759"/>
<dbReference type="OMA" id="HISIVRI"/>
<organism evidence="1 2">
    <name type="scientific">Scyliorhinus torazame</name>
    <name type="common">Cloudy catshark</name>
    <name type="synonym">Catulus torazame</name>
    <dbReference type="NCBI Taxonomy" id="75743"/>
    <lineage>
        <taxon>Eukaryota</taxon>
        <taxon>Metazoa</taxon>
        <taxon>Chordata</taxon>
        <taxon>Craniata</taxon>
        <taxon>Vertebrata</taxon>
        <taxon>Chondrichthyes</taxon>
        <taxon>Elasmobranchii</taxon>
        <taxon>Galeomorphii</taxon>
        <taxon>Galeoidea</taxon>
        <taxon>Carcharhiniformes</taxon>
        <taxon>Scyliorhinidae</taxon>
        <taxon>Scyliorhinus</taxon>
    </lineage>
</organism>
<keyword evidence="2" id="KW-1185">Reference proteome</keyword>
<dbReference type="EMBL" id="BFAA01013873">
    <property type="protein sequence ID" value="GCB76021.1"/>
    <property type="molecule type" value="Genomic_DNA"/>
</dbReference>
<evidence type="ECO:0000313" key="1">
    <source>
        <dbReference type="EMBL" id="GCB76021.1"/>
    </source>
</evidence>
<dbReference type="AlphaFoldDB" id="A0A401PSB9"/>
<evidence type="ECO:0000313" key="2">
    <source>
        <dbReference type="Proteomes" id="UP000288216"/>
    </source>
</evidence>